<gene>
    <name evidence="2" type="ORF">GCM10007898_18590</name>
</gene>
<proteinExistence type="predicted"/>
<feature type="signal peptide" evidence="1">
    <location>
        <begin position="1"/>
        <end position="21"/>
    </location>
</feature>
<sequence length="266" mass="28376">MASYSSGVLLLALGLASPVMATNAPGGNDLTPQLSVGRTYSNVFSIYRSISAPGYDDRLSRNGGSADYRVISASPGEWHFQSAWSYGGQQHGQDEDALRDLGATYCSITNGALTKCQPYLEASGLLYNPALWGVAPARISAGASWKVDLKTAWELGGSDGTQTVTVVRIDPANHSVTLMREGDSAGAYSESDPATVELTHGGVKETFAVVPGLSHWKGYTTFVNGVVISDELLVTRKDVLRRKDGTQLDATERRIMLLNAAPYPTL</sequence>
<evidence type="ECO:0000313" key="2">
    <source>
        <dbReference type="EMBL" id="GLQ88290.1"/>
    </source>
</evidence>
<dbReference type="Proteomes" id="UP001156627">
    <property type="component" value="Unassembled WGS sequence"/>
</dbReference>
<dbReference type="RefSeq" id="WP_404649288.1">
    <property type="nucleotide sequence ID" value="NZ_JADIKH010000061.1"/>
</dbReference>
<organism evidence="2 3">
    <name type="scientific">Dyella flagellata</name>
    <dbReference type="NCBI Taxonomy" id="1867833"/>
    <lineage>
        <taxon>Bacteria</taxon>
        <taxon>Pseudomonadati</taxon>
        <taxon>Pseudomonadota</taxon>
        <taxon>Gammaproteobacteria</taxon>
        <taxon>Lysobacterales</taxon>
        <taxon>Rhodanobacteraceae</taxon>
        <taxon>Dyella</taxon>
    </lineage>
</organism>
<keyword evidence="3" id="KW-1185">Reference proteome</keyword>
<evidence type="ECO:0000256" key="1">
    <source>
        <dbReference type="SAM" id="SignalP"/>
    </source>
</evidence>
<comment type="caution">
    <text evidence="2">The sequence shown here is derived from an EMBL/GenBank/DDBJ whole genome shotgun (WGS) entry which is preliminary data.</text>
</comment>
<accession>A0ABQ5XCN3</accession>
<reference evidence="3" key="1">
    <citation type="journal article" date="2019" name="Int. J. Syst. Evol. Microbiol.">
        <title>The Global Catalogue of Microorganisms (GCM) 10K type strain sequencing project: providing services to taxonomists for standard genome sequencing and annotation.</title>
        <authorList>
            <consortium name="The Broad Institute Genomics Platform"/>
            <consortium name="The Broad Institute Genome Sequencing Center for Infectious Disease"/>
            <person name="Wu L."/>
            <person name="Ma J."/>
        </authorList>
    </citation>
    <scope>NUCLEOTIDE SEQUENCE [LARGE SCALE GENOMIC DNA]</scope>
    <source>
        <strain evidence="3">NBRC 111981</strain>
    </source>
</reference>
<feature type="chain" id="PRO_5045630789" evidence="1">
    <location>
        <begin position="22"/>
        <end position="266"/>
    </location>
</feature>
<protein>
    <submittedName>
        <fullName evidence="2">Uncharacterized protein</fullName>
    </submittedName>
</protein>
<keyword evidence="1" id="KW-0732">Signal</keyword>
<dbReference type="EMBL" id="BSOA01000015">
    <property type="protein sequence ID" value="GLQ88290.1"/>
    <property type="molecule type" value="Genomic_DNA"/>
</dbReference>
<evidence type="ECO:0000313" key="3">
    <source>
        <dbReference type="Proteomes" id="UP001156627"/>
    </source>
</evidence>
<name>A0ABQ5XCN3_9GAMM</name>